<dbReference type="EMBL" id="JAEAOA010000192">
    <property type="protein sequence ID" value="KAK3578636.1"/>
    <property type="molecule type" value="Genomic_DNA"/>
</dbReference>
<protein>
    <submittedName>
        <fullName evidence="1">Uncharacterized protein</fullName>
    </submittedName>
</protein>
<gene>
    <name evidence="1" type="ORF">CHS0354_002211</name>
</gene>
<keyword evidence="2" id="KW-1185">Reference proteome</keyword>
<name>A0AAE0RS50_9BIVA</name>
<reference evidence="1" key="3">
    <citation type="submission" date="2023-05" db="EMBL/GenBank/DDBJ databases">
        <authorList>
            <person name="Smith C.H."/>
        </authorList>
    </citation>
    <scope>NUCLEOTIDE SEQUENCE</scope>
    <source>
        <strain evidence="1">CHS0354</strain>
        <tissue evidence="1">Mantle</tissue>
    </source>
</reference>
<dbReference type="Proteomes" id="UP001195483">
    <property type="component" value="Unassembled WGS sequence"/>
</dbReference>
<evidence type="ECO:0000313" key="2">
    <source>
        <dbReference type="Proteomes" id="UP001195483"/>
    </source>
</evidence>
<accession>A0AAE0RS50</accession>
<proteinExistence type="predicted"/>
<reference evidence="1" key="1">
    <citation type="journal article" date="2021" name="Genome Biol. Evol.">
        <title>A High-Quality Reference Genome for a Parasitic Bivalve with Doubly Uniparental Inheritance (Bivalvia: Unionida).</title>
        <authorList>
            <person name="Smith C.H."/>
        </authorList>
    </citation>
    <scope>NUCLEOTIDE SEQUENCE</scope>
    <source>
        <strain evidence="1">CHS0354</strain>
    </source>
</reference>
<evidence type="ECO:0000313" key="1">
    <source>
        <dbReference type="EMBL" id="KAK3578636.1"/>
    </source>
</evidence>
<dbReference type="AlphaFoldDB" id="A0AAE0RS50"/>
<comment type="caution">
    <text evidence="1">The sequence shown here is derived from an EMBL/GenBank/DDBJ whole genome shotgun (WGS) entry which is preliminary data.</text>
</comment>
<organism evidence="1 2">
    <name type="scientific">Potamilus streckersoni</name>
    <dbReference type="NCBI Taxonomy" id="2493646"/>
    <lineage>
        <taxon>Eukaryota</taxon>
        <taxon>Metazoa</taxon>
        <taxon>Spiralia</taxon>
        <taxon>Lophotrochozoa</taxon>
        <taxon>Mollusca</taxon>
        <taxon>Bivalvia</taxon>
        <taxon>Autobranchia</taxon>
        <taxon>Heteroconchia</taxon>
        <taxon>Palaeoheterodonta</taxon>
        <taxon>Unionida</taxon>
        <taxon>Unionoidea</taxon>
        <taxon>Unionidae</taxon>
        <taxon>Ambleminae</taxon>
        <taxon>Lampsilini</taxon>
        <taxon>Potamilus</taxon>
    </lineage>
</organism>
<sequence length="91" mass="10436">MKRKYLLKLPLTISRGHVPHSRTELPMTEFQQPLPGLGSMIAFISFRTSWGLPVHPARFETYPYMEKAVVTLLSGHDRISPCMLHVNRFTA</sequence>
<reference evidence="1" key="2">
    <citation type="journal article" date="2021" name="Genome Biol. Evol.">
        <title>Developing a high-quality reference genome for a parasitic bivalve with doubly uniparental inheritance (Bivalvia: Unionida).</title>
        <authorList>
            <person name="Smith C.H."/>
        </authorList>
    </citation>
    <scope>NUCLEOTIDE SEQUENCE</scope>
    <source>
        <strain evidence="1">CHS0354</strain>
        <tissue evidence="1">Mantle</tissue>
    </source>
</reference>